<proteinExistence type="predicted"/>
<evidence type="ECO:0000313" key="1">
    <source>
        <dbReference type="EMBL" id="SFO16771.1"/>
    </source>
</evidence>
<protein>
    <submittedName>
        <fullName evidence="1">Uncharacterized protein</fullName>
    </submittedName>
</protein>
<dbReference type="AlphaFoldDB" id="A0A1I5F0D9"/>
<dbReference type="EMBL" id="FOWC01000001">
    <property type="protein sequence ID" value="SFO16771.1"/>
    <property type="molecule type" value="Genomic_DNA"/>
</dbReference>
<dbReference type="InterPro" id="IPR010982">
    <property type="entry name" value="Lambda_DNA-bd_dom_sf"/>
</dbReference>
<name>A0A1I5F0D9_9PSEU</name>
<evidence type="ECO:0000313" key="2">
    <source>
        <dbReference type="Proteomes" id="UP000199137"/>
    </source>
</evidence>
<accession>A0A1I5F0D9</accession>
<dbReference type="RefSeq" id="WP_143132378.1">
    <property type="nucleotide sequence ID" value="NZ_FOWC01000001.1"/>
</dbReference>
<dbReference type="SUPFAM" id="SSF47413">
    <property type="entry name" value="lambda repressor-like DNA-binding domains"/>
    <property type="match status" value="1"/>
</dbReference>
<organism evidence="1 2">
    <name type="scientific">Amycolatopsis rubida</name>
    <dbReference type="NCBI Taxonomy" id="112413"/>
    <lineage>
        <taxon>Bacteria</taxon>
        <taxon>Bacillati</taxon>
        <taxon>Actinomycetota</taxon>
        <taxon>Actinomycetes</taxon>
        <taxon>Pseudonocardiales</taxon>
        <taxon>Pseudonocardiaceae</taxon>
        <taxon>Amycolatopsis</taxon>
    </lineage>
</organism>
<dbReference type="GO" id="GO:0003677">
    <property type="term" value="F:DNA binding"/>
    <property type="evidence" value="ECO:0007669"/>
    <property type="project" value="InterPro"/>
</dbReference>
<dbReference type="STRING" id="112413.SAMN05421854_101870"/>
<gene>
    <name evidence="1" type="ORF">SAMN05421854_101870</name>
</gene>
<reference evidence="1 2" key="1">
    <citation type="submission" date="2016-10" db="EMBL/GenBank/DDBJ databases">
        <authorList>
            <person name="de Groot N.N."/>
        </authorList>
    </citation>
    <scope>NUCLEOTIDE SEQUENCE [LARGE SCALE GENOMIC DNA]</scope>
    <source>
        <strain evidence="1 2">DSM 44637</strain>
    </source>
</reference>
<dbReference type="Proteomes" id="UP000199137">
    <property type="component" value="Unassembled WGS sequence"/>
</dbReference>
<sequence>MQQIRTKSKDLQDDLTIGCDLSRSGDLAARTRLRHDRRRSFTALAERTGLSRQTVMDIEHSKPVWTLATGLSYDQLFSPMCNGHKPPRTEPDAR</sequence>